<protein>
    <recommendedName>
        <fullName evidence="3">Carbohydrate binding module xylan-binding domain-containing protein</fullName>
    </recommendedName>
</protein>
<dbReference type="Pfam" id="PF16841">
    <property type="entry name" value="CBM60"/>
    <property type="match status" value="1"/>
</dbReference>
<evidence type="ECO:0000313" key="5">
    <source>
        <dbReference type="Proteomes" id="UP000185494"/>
    </source>
</evidence>
<dbReference type="AlphaFoldDB" id="A0A1L7AD89"/>
<dbReference type="PANTHER" id="PTHR38340">
    <property type="entry name" value="S-LAYER PROTEIN"/>
    <property type="match status" value="1"/>
</dbReference>
<evidence type="ECO:0000256" key="2">
    <source>
        <dbReference type="ARBA" id="ARBA00022525"/>
    </source>
</evidence>
<dbReference type="RefSeq" id="WP_075797622.1">
    <property type="nucleotide sequence ID" value="NZ_CP015583.1"/>
</dbReference>
<dbReference type="PROSITE" id="PS00330">
    <property type="entry name" value="HEMOLYSIN_CALCIUM"/>
    <property type="match status" value="5"/>
</dbReference>
<evidence type="ECO:0000256" key="1">
    <source>
        <dbReference type="ARBA" id="ARBA00004613"/>
    </source>
</evidence>
<accession>A0A1L7AD89</accession>
<sequence length="897" mass="93065">MASTTASRAGDFIDSLGVNIHSQFYDTPYYDIDQVLASLQYLGIGSVRDATGYASLQLDRLAYLGENGIKLDMMVGVQGDTYANQFALVEKLAPYLRSLEGPNEVNYWEATLNGVGGIAGARAVQKLIADYVSSSAALKDVPIINFSVAASDSGSFAAYGDNSANADYGNAHIYYGGGATSYSVLSTYVPMANQMNPGQQMVITESGYPTQTSGAGNQGVSEAVQAKYTLNLLLDTYKLGYAATYLYELVDSFQDPTDTNQEAHYGLFNYDWSAKPVAVAIHNLTTILSDTGSTAESFTTGTLGYSVSGLPATGNTLLLEKSSGTYELAVWNEQKLWDSATLSEIAAKSTTVTVTLDHTFGTVKVYDPLLGTDAQSIYSNVSQLQISLTDHPLVIEMADAKSVAISPGGTTSTTDAHTITLKLSGDSWQGDAQVKVFIDGVAMSDTVTVTAQHGSGQTQDLTLSGHWDAGAHTISVQFLNDAYGGTAGTDRNAYVDQILVDGNELLTSASWLTYNRTIDYAVSLTDQLVAGKTPVTISSAVSTTLASTADNLVLTGSAALKGVGNALDNTITANDAGNNLYGKDGADTLNGGAGNDYLDGGTGADHMAGGLGNDIYVVDNAGDVVTEAANGGDDRVYASISYTLTDNVERLTLKAAGLTGTGNAQDNILYGSDGADTLKGMAGNDTLYGNAGNDTLEGGDGNDTLNGGTGADRMTGGAGNDAYIVDNAGDVVVEAANGGDDRVYASISYTLTDNVERLSLTVSGLTGTGNALDNILYGSDGKDVLKGMAGNDTLYGYAGNDTLIGGAGNDVLLGGAGADTFLFLKSDGAGRDTVVDFSHAEGDVIKLQGFGVDSWAEAHAAMKQSGTNVIMTLDGGEVITFKNMTVAGFHASDFLFG</sequence>
<dbReference type="Gene3D" id="2.150.10.10">
    <property type="entry name" value="Serralysin-like metalloprotease, C-terminal"/>
    <property type="match status" value="2"/>
</dbReference>
<dbReference type="Proteomes" id="UP000185494">
    <property type="component" value="Chromosome 1"/>
</dbReference>
<dbReference type="SUPFAM" id="SSF51120">
    <property type="entry name" value="beta-Roll"/>
    <property type="match status" value="3"/>
</dbReference>
<feature type="domain" description="Carbohydrate binding module xylan-binding" evidence="3">
    <location>
        <begin position="418"/>
        <end position="508"/>
    </location>
</feature>
<dbReference type="GO" id="GO:0005576">
    <property type="term" value="C:extracellular region"/>
    <property type="evidence" value="ECO:0007669"/>
    <property type="project" value="UniProtKB-SubCell"/>
</dbReference>
<name>A0A1L7AD89_9PROT</name>
<dbReference type="Gene3D" id="3.20.20.80">
    <property type="entry name" value="Glycosidases"/>
    <property type="match status" value="1"/>
</dbReference>
<dbReference type="EMBL" id="CP015583">
    <property type="protein sequence ID" value="APT56690.1"/>
    <property type="molecule type" value="Genomic_DNA"/>
</dbReference>
<dbReference type="Pfam" id="PF00353">
    <property type="entry name" value="HemolysinCabind"/>
    <property type="match status" value="4"/>
</dbReference>
<reference evidence="4 5" key="1">
    <citation type="submission" date="2016-05" db="EMBL/GenBank/DDBJ databases">
        <title>Complete Genome and Methylome Analysis of Psychrotrophic Bacterial Isolates from Antarctic Lake Untersee.</title>
        <authorList>
            <person name="Fomenkov A."/>
            <person name="Akimov V.N."/>
            <person name="Vasilyeva L.V."/>
            <person name="Andersen D."/>
            <person name="Vincze T."/>
            <person name="Roberts R.J."/>
        </authorList>
    </citation>
    <scope>NUCLEOTIDE SEQUENCE [LARGE SCALE GENOMIC DNA]</scope>
    <source>
        <strain evidence="4 5">U14-5</strain>
    </source>
</reference>
<dbReference type="eggNOG" id="COG5549">
    <property type="taxonomic scope" value="Bacteria"/>
</dbReference>
<dbReference type="InterPro" id="IPR018511">
    <property type="entry name" value="Hemolysin-typ_Ca-bd_CS"/>
</dbReference>
<evidence type="ECO:0000313" key="4">
    <source>
        <dbReference type="EMBL" id="APT56690.1"/>
    </source>
</evidence>
<organism evidence="4 5">
    <name type="scientific">Roseomonas gilardii</name>
    <dbReference type="NCBI Taxonomy" id="257708"/>
    <lineage>
        <taxon>Bacteria</taxon>
        <taxon>Pseudomonadati</taxon>
        <taxon>Pseudomonadota</taxon>
        <taxon>Alphaproteobacteria</taxon>
        <taxon>Acetobacterales</taxon>
        <taxon>Roseomonadaceae</taxon>
        <taxon>Roseomonas</taxon>
    </lineage>
</organism>
<dbReference type="KEGG" id="rgi:RGI145_05780"/>
<keyword evidence="2" id="KW-0964">Secreted</keyword>
<dbReference type="InterPro" id="IPR017853">
    <property type="entry name" value="GH"/>
</dbReference>
<dbReference type="InterPro" id="IPR031768">
    <property type="entry name" value="CBM60_xylan-bd"/>
</dbReference>
<comment type="subcellular location">
    <subcellularLocation>
        <location evidence="1">Secreted</location>
    </subcellularLocation>
</comment>
<dbReference type="InterPro" id="IPR050557">
    <property type="entry name" value="RTX_toxin/Mannuronan_C5-epim"/>
</dbReference>
<dbReference type="eggNOG" id="COG2931">
    <property type="taxonomic scope" value="Bacteria"/>
</dbReference>
<dbReference type="InterPro" id="IPR001343">
    <property type="entry name" value="Hemolysn_Ca-bd"/>
</dbReference>
<dbReference type="PANTHER" id="PTHR38340:SF1">
    <property type="entry name" value="S-LAYER PROTEIN"/>
    <property type="match status" value="1"/>
</dbReference>
<dbReference type="SUPFAM" id="SSF51445">
    <property type="entry name" value="(Trans)glycosidases"/>
    <property type="match status" value="1"/>
</dbReference>
<gene>
    <name evidence="4" type="ORF">RGI145_05780</name>
</gene>
<dbReference type="PRINTS" id="PR00313">
    <property type="entry name" value="CABNDNGRPT"/>
</dbReference>
<dbReference type="GO" id="GO:0005509">
    <property type="term" value="F:calcium ion binding"/>
    <property type="evidence" value="ECO:0007669"/>
    <property type="project" value="InterPro"/>
</dbReference>
<dbReference type="InterPro" id="IPR011049">
    <property type="entry name" value="Serralysin-like_metalloprot_C"/>
</dbReference>
<evidence type="ECO:0000259" key="3">
    <source>
        <dbReference type="Pfam" id="PF16841"/>
    </source>
</evidence>
<dbReference type="eggNOG" id="COG3664">
    <property type="taxonomic scope" value="Bacteria"/>
</dbReference>
<dbReference type="Gene3D" id="2.60.60.40">
    <property type="match status" value="1"/>
</dbReference>
<dbReference type="STRING" id="257708.RGI145_05780"/>
<proteinExistence type="predicted"/>